<evidence type="ECO:0000313" key="1">
    <source>
        <dbReference type="EMBL" id="QBK24999.1"/>
    </source>
</evidence>
<evidence type="ECO:0000313" key="2">
    <source>
        <dbReference type="Proteomes" id="UP000291151"/>
    </source>
</evidence>
<dbReference type="Proteomes" id="UP000291151">
    <property type="component" value="Chromosome"/>
</dbReference>
<evidence type="ECO:0008006" key="3">
    <source>
        <dbReference type="Google" id="ProtNLM"/>
    </source>
</evidence>
<dbReference type="AlphaFoldDB" id="A0A4P6UP58"/>
<reference evidence="1 2" key="1">
    <citation type="submission" date="2019-02" db="EMBL/GenBank/DDBJ databases">
        <title>Ureibacillus thermophilus.</title>
        <authorList>
            <person name="Sunny J.S."/>
            <person name="Natarajan A."/>
            <person name="Saleena L.M."/>
        </authorList>
    </citation>
    <scope>NUCLEOTIDE SEQUENCE [LARGE SCALE GENOMIC DNA]</scope>
    <source>
        <strain evidence="1 2">LM102</strain>
    </source>
</reference>
<sequence>MVKHGAKKVKISEQRQITIPEEFYDALNFQHEVIIEFIGKAIVILPNETVNFLEDIEEVDFSVDILRDLVSQGYEGEELIQKFIEIKAEIPKALERIKQEAMERGGVTGDLEENFELLEEEDS</sequence>
<proteinExistence type="predicted"/>
<accession>A0A4P6UP58</accession>
<dbReference type="RefSeq" id="WP_173732495.1">
    <property type="nucleotide sequence ID" value="NZ_CP036528.1"/>
</dbReference>
<protein>
    <recommendedName>
        <fullName evidence="3">SpoVT-AbrB domain-containing protein</fullName>
    </recommendedName>
</protein>
<organism evidence="1 2">
    <name type="scientific">Ureibacillus thermophilus</name>
    <dbReference type="NCBI Taxonomy" id="367743"/>
    <lineage>
        <taxon>Bacteria</taxon>
        <taxon>Bacillati</taxon>
        <taxon>Bacillota</taxon>
        <taxon>Bacilli</taxon>
        <taxon>Bacillales</taxon>
        <taxon>Caryophanaceae</taxon>
        <taxon>Ureibacillus</taxon>
    </lineage>
</organism>
<keyword evidence="2" id="KW-1185">Reference proteome</keyword>
<dbReference type="EMBL" id="CP036528">
    <property type="protein sequence ID" value="QBK24999.1"/>
    <property type="molecule type" value="Genomic_DNA"/>
</dbReference>
<gene>
    <name evidence="1" type="ORF">DKZ56_03435</name>
</gene>
<dbReference type="InterPro" id="IPR037914">
    <property type="entry name" value="SpoVT-AbrB_sf"/>
</dbReference>
<dbReference type="KEGG" id="uth:DKZ56_03435"/>
<name>A0A4P6UP58_9BACL</name>
<dbReference type="SUPFAM" id="SSF89447">
    <property type="entry name" value="AbrB/MazE/MraZ-like"/>
    <property type="match status" value="1"/>
</dbReference>